<gene>
    <name evidence="2" type="ORF">H0235_013992</name>
</gene>
<evidence type="ECO:0000313" key="3">
    <source>
        <dbReference type="Proteomes" id="UP000600918"/>
    </source>
</evidence>
<comment type="caution">
    <text evidence="2">The sequence shown here is derived from an EMBL/GenBank/DDBJ whole genome shotgun (WGS) entry which is preliminary data.</text>
</comment>
<feature type="compositionally biased region" description="Basic and acidic residues" evidence="1">
    <location>
        <begin position="84"/>
        <end position="96"/>
    </location>
</feature>
<reference evidence="2" key="1">
    <citation type="journal article" date="2020" name="G3 (Bethesda)">
        <title>High-Quality Assemblies for Three Invasive Social Wasps from the &lt;i&gt;Vespula&lt;/i&gt; Genus.</title>
        <authorList>
            <person name="Harrop T.W.R."/>
            <person name="Guhlin J."/>
            <person name="McLaughlin G.M."/>
            <person name="Permina E."/>
            <person name="Stockwell P."/>
            <person name="Gilligan J."/>
            <person name="Le Lec M.F."/>
            <person name="Gruber M.A.M."/>
            <person name="Quinn O."/>
            <person name="Lovegrove M."/>
            <person name="Duncan E.J."/>
            <person name="Remnant E.J."/>
            <person name="Van Eeckhoven J."/>
            <person name="Graham B."/>
            <person name="Knapp R.A."/>
            <person name="Langford K.W."/>
            <person name="Kronenberg Z."/>
            <person name="Press M.O."/>
            <person name="Eacker S.M."/>
            <person name="Wilson-Rankin E.E."/>
            <person name="Purcell J."/>
            <person name="Lester P.J."/>
            <person name="Dearden P.K."/>
        </authorList>
    </citation>
    <scope>NUCLEOTIDE SEQUENCE</scope>
    <source>
        <strain evidence="2">Volc-1</strain>
    </source>
</reference>
<dbReference type="EMBL" id="JACSDY010000014">
    <property type="protein sequence ID" value="KAF7409140.1"/>
    <property type="molecule type" value="Genomic_DNA"/>
</dbReference>
<accession>A0A834NGD4</accession>
<proteinExistence type="predicted"/>
<dbReference type="OrthoDB" id="341924at2759"/>
<keyword evidence="3" id="KW-1185">Reference proteome</keyword>
<dbReference type="AlphaFoldDB" id="A0A834NGD4"/>
<evidence type="ECO:0000313" key="2">
    <source>
        <dbReference type="EMBL" id="KAF7409140.1"/>
    </source>
</evidence>
<sequence length="102" mass="11032">MHSLVGNNISGVQSRIKVEGGKTGLSIVKRPGTLTTVARTQTISIPKPVLKFSTAPTGTTTVKAQIPKPKVQLTSGQTMPLMKIETDDSIKRKREDDDYDVP</sequence>
<feature type="region of interest" description="Disordered" evidence="1">
    <location>
        <begin position="75"/>
        <end position="102"/>
    </location>
</feature>
<name>A0A834NGD4_VESPE</name>
<protein>
    <submittedName>
        <fullName evidence="2">Uncharacterized protein</fullName>
    </submittedName>
</protein>
<organism evidence="2 3">
    <name type="scientific">Vespula pensylvanica</name>
    <name type="common">Western yellow jacket</name>
    <name type="synonym">Wasp</name>
    <dbReference type="NCBI Taxonomy" id="30213"/>
    <lineage>
        <taxon>Eukaryota</taxon>
        <taxon>Metazoa</taxon>
        <taxon>Ecdysozoa</taxon>
        <taxon>Arthropoda</taxon>
        <taxon>Hexapoda</taxon>
        <taxon>Insecta</taxon>
        <taxon>Pterygota</taxon>
        <taxon>Neoptera</taxon>
        <taxon>Endopterygota</taxon>
        <taxon>Hymenoptera</taxon>
        <taxon>Apocrita</taxon>
        <taxon>Aculeata</taxon>
        <taxon>Vespoidea</taxon>
        <taxon>Vespidae</taxon>
        <taxon>Vespinae</taxon>
        <taxon>Vespula</taxon>
    </lineage>
</organism>
<dbReference type="Proteomes" id="UP000600918">
    <property type="component" value="Unassembled WGS sequence"/>
</dbReference>
<evidence type="ECO:0000256" key="1">
    <source>
        <dbReference type="SAM" id="MobiDB-lite"/>
    </source>
</evidence>